<dbReference type="EMBL" id="LR900058">
    <property type="protein sequence ID" value="CAD7244003.1"/>
    <property type="molecule type" value="Genomic_DNA"/>
</dbReference>
<dbReference type="Proteomes" id="UP000677054">
    <property type="component" value="Unassembled WGS sequence"/>
</dbReference>
<feature type="compositionally biased region" description="Pro residues" evidence="1">
    <location>
        <begin position="85"/>
        <end position="99"/>
    </location>
</feature>
<keyword evidence="3" id="KW-1185">Reference proteome</keyword>
<protein>
    <submittedName>
        <fullName evidence="2">Uncharacterized protein</fullName>
    </submittedName>
</protein>
<evidence type="ECO:0000256" key="1">
    <source>
        <dbReference type="SAM" id="MobiDB-lite"/>
    </source>
</evidence>
<evidence type="ECO:0000313" key="2">
    <source>
        <dbReference type="EMBL" id="CAD7244003.1"/>
    </source>
</evidence>
<feature type="compositionally biased region" description="Low complexity" evidence="1">
    <location>
        <begin position="100"/>
        <end position="114"/>
    </location>
</feature>
<dbReference type="EMBL" id="CAJPEV010000541">
    <property type="protein sequence ID" value="CAG0886295.1"/>
    <property type="molecule type" value="Genomic_DNA"/>
</dbReference>
<feature type="compositionally biased region" description="Low complexity" evidence="1">
    <location>
        <begin position="73"/>
        <end position="84"/>
    </location>
</feature>
<reference evidence="2" key="1">
    <citation type="submission" date="2020-11" db="EMBL/GenBank/DDBJ databases">
        <authorList>
            <person name="Tran Van P."/>
        </authorList>
    </citation>
    <scope>NUCLEOTIDE SEQUENCE</scope>
</reference>
<feature type="compositionally biased region" description="Basic and acidic residues" evidence="1">
    <location>
        <begin position="36"/>
        <end position="55"/>
    </location>
</feature>
<accession>A0A7R8X4Q3</accession>
<organism evidence="2">
    <name type="scientific">Darwinula stevensoni</name>
    <dbReference type="NCBI Taxonomy" id="69355"/>
    <lineage>
        <taxon>Eukaryota</taxon>
        <taxon>Metazoa</taxon>
        <taxon>Ecdysozoa</taxon>
        <taxon>Arthropoda</taxon>
        <taxon>Crustacea</taxon>
        <taxon>Oligostraca</taxon>
        <taxon>Ostracoda</taxon>
        <taxon>Podocopa</taxon>
        <taxon>Podocopida</taxon>
        <taxon>Darwinulocopina</taxon>
        <taxon>Darwinuloidea</taxon>
        <taxon>Darwinulidae</taxon>
        <taxon>Darwinula</taxon>
    </lineage>
</organism>
<feature type="compositionally biased region" description="Gly residues" evidence="1">
    <location>
        <begin position="1"/>
        <end position="10"/>
    </location>
</feature>
<sequence length="139" mass="14850">MLQSGSGGEGEGSEGDVGSEGTSQSHPDEQTPDDDYLSKFRQQEREERQEIEAELRQATTGLFGSQRGGGSPLGLPLLPGMRGPPRVPFLPVGTPPPPSSTASSPTESTTPSQSAWSFEEQFKQTPTRKEGEAGEYLIE</sequence>
<feature type="region of interest" description="Disordered" evidence="1">
    <location>
        <begin position="1"/>
        <end position="139"/>
    </location>
</feature>
<proteinExistence type="predicted"/>
<evidence type="ECO:0000313" key="3">
    <source>
        <dbReference type="Proteomes" id="UP000677054"/>
    </source>
</evidence>
<gene>
    <name evidence="2" type="ORF">DSTB1V02_LOCUS3908</name>
</gene>
<name>A0A7R8X4Q3_9CRUS</name>
<dbReference type="AlphaFoldDB" id="A0A7R8X4Q3"/>